<feature type="transmembrane region" description="Helical" evidence="1">
    <location>
        <begin position="12"/>
        <end position="33"/>
    </location>
</feature>
<accession>A0ABU1GE40</accession>
<keyword evidence="1" id="KW-0408">Iron</keyword>
<dbReference type="NCBIfam" id="TIGR03753">
    <property type="entry name" value="blh_monoox"/>
    <property type="match status" value="1"/>
</dbReference>
<keyword evidence="1" id="KW-1003">Cell membrane</keyword>
<feature type="transmembrane region" description="Helical" evidence="1">
    <location>
        <begin position="39"/>
        <end position="61"/>
    </location>
</feature>
<feature type="transmembrane region" description="Helical" evidence="1">
    <location>
        <begin position="283"/>
        <end position="306"/>
    </location>
</feature>
<dbReference type="InterPro" id="IPR022270">
    <property type="entry name" value="Blh_diox"/>
</dbReference>
<feature type="transmembrane region" description="Helical" evidence="1">
    <location>
        <begin position="73"/>
        <end position="90"/>
    </location>
</feature>
<dbReference type="EC" id="1.13.11.63" evidence="1"/>
<dbReference type="EMBL" id="JARWAI010000009">
    <property type="protein sequence ID" value="MDR5875755.1"/>
    <property type="molecule type" value="Genomic_DNA"/>
</dbReference>
<reference evidence="2 3" key="1">
    <citation type="submission" date="2023-04" db="EMBL/GenBank/DDBJ databases">
        <title>A long-awaited taxogenomic arrangement of the family Halomonadaceae.</title>
        <authorList>
            <person name="De La Haba R."/>
            <person name="Chuvochina M."/>
            <person name="Wittouck S."/>
            <person name="Arahal D.R."/>
            <person name="Sanchez-Porro C."/>
            <person name="Hugenholtz P."/>
            <person name="Ventosa A."/>
        </authorList>
    </citation>
    <scope>NUCLEOTIDE SEQUENCE [LARGE SCALE GENOMIC DNA]</scope>
    <source>
        <strain evidence="2 3">DSM 18042</strain>
    </source>
</reference>
<feature type="transmembrane region" description="Helical" evidence="1">
    <location>
        <begin position="253"/>
        <end position="271"/>
    </location>
</feature>
<keyword evidence="1" id="KW-0812">Transmembrane</keyword>
<comment type="similarity">
    <text evidence="1">Belongs to the Brp/Blh beta-carotene diooxygenase family.</text>
</comment>
<keyword evidence="3" id="KW-1185">Reference proteome</keyword>
<feature type="transmembrane region" description="Helical" evidence="1">
    <location>
        <begin position="96"/>
        <end position="112"/>
    </location>
</feature>
<proteinExistence type="inferred from homology"/>
<comment type="function">
    <text evidence="1">Catalyzes the cleavage of beta-carotene at its central double bond (15,15') to yield two molecules of all-trans-retinal.</text>
</comment>
<protein>
    <recommendedName>
        <fullName evidence="1">Probable beta-carotene 15,15'-dioxygenase</fullName>
        <ecNumber evidence="1">1.13.11.63</ecNumber>
    </recommendedName>
</protein>
<feature type="binding site" evidence="1">
    <location>
        <position position="108"/>
    </location>
    <ligand>
        <name>Fe cation</name>
        <dbReference type="ChEBI" id="CHEBI:24875"/>
    </ligand>
</feature>
<dbReference type="RefSeq" id="WP_230445715.1">
    <property type="nucleotide sequence ID" value="NZ_JARWAI010000009.1"/>
</dbReference>
<feature type="binding site" evidence="1">
    <location>
        <position position="53"/>
    </location>
    <ligand>
        <name>Fe cation</name>
        <dbReference type="ChEBI" id="CHEBI:24875"/>
    </ligand>
</feature>
<feature type="transmembrane region" description="Helical" evidence="1">
    <location>
        <begin position="161"/>
        <end position="183"/>
    </location>
</feature>
<comment type="subcellular location">
    <subcellularLocation>
        <location evidence="1">Cell membrane</location>
        <topology evidence="1">Multi-pass membrane protein</topology>
    </subcellularLocation>
</comment>
<keyword evidence="1" id="KW-0223">Dioxygenase</keyword>
<feature type="binding site" evidence="1">
    <location>
        <position position="226"/>
    </location>
    <ligand>
        <name>Fe cation</name>
        <dbReference type="ChEBI" id="CHEBI:24875"/>
    </ligand>
</feature>
<keyword evidence="1" id="KW-0472">Membrane</keyword>
<comment type="caution">
    <text evidence="2">The sequence shown here is derived from an EMBL/GenBank/DDBJ whole genome shotgun (WGS) entry which is preliminary data.</text>
</comment>
<keyword evidence="1" id="KW-0560">Oxidoreductase</keyword>
<sequence>MHTIAFLRAQRHWRMMILTALALGAMGPWLPALDLERQFWIVLIPVALFGMSHGGADPLIITSLKTAHGRSTLLFLSGYVALMALAVAFILWQPSWALIGFLWLSVWHFASTDHEFMPDGASRLAGWLSGSLAIIGPMVGYPDQVATLFGWLLLREPASLLTVVSVAGKVLLTAWVIGLVIGYRRSPRTARGRMLVELSVLASAMILLPPLLAFAFYFCCVHSVRHFLLLMASAQDTQLAFGMQALARHAAPATLGALLLGLLVWLGMRYWQPGGDMAWLADGVTVVFWGLAVLTVPHSLMVAWWLRWQRA</sequence>
<dbReference type="Proteomes" id="UP001269267">
    <property type="component" value="Unassembled WGS sequence"/>
</dbReference>
<feature type="binding site" evidence="1">
    <location>
        <position position="222"/>
    </location>
    <ligand>
        <name>Fe cation</name>
        <dbReference type="ChEBI" id="CHEBI:24875"/>
    </ligand>
</feature>
<keyword evidence="1" id="KW-0479">Metal-binding</keyword>
<name>A0ABU1GE40_9GAMM</name>
<evidence type="ECO:0000313" key="2">
    <source>
        <dbReference type="EMBL" id="MDR5875755.1"/>
    </source>
</evidence>
<dbReference type="Pfam" id="PF15461">
    <property type="entry name" value="BCD"/>
    <property type="match status" value="1"/>
</dbReference>
<dbReference type="HAMAP" id="MF_02093">
    <property type="entry name" value="Beta_carotene_diox"/>
    <property type="match status" value="1"/>
</dbReference>
<feature type="transmembrane region" description="Helical" evidence="1">
    <location>
        <begin position="195"/>
        <end position="218"/>
    </location>
</feature>
<gene>
    <name evidence="2" type="ORF">QC815_12605</name>
</gene>
<evidence type="ECO:0000313" key="3">
    <source>
        <dbReference type="Proteomes" id="UP001269267"/>
    </source>
</evidence>
<comment type="cofactor">
    <cofactor evidence="1">
        <name>Fe(2+)</name>
        <dbReference type="ChEBI" id="CHEBI:29033"/>
    </cofactor>
</comment>
<comment type="catalytic activity">
    <reaction evidence="1">
        <text>all-trans-beta-carotene + O2 = 2 all-trans-retinal</text>
        <dbReference type="Rhea" id="RHEA:32887"/>
        <dbReference type="ChEBI" id="CHEBI:15379"/>
        <dbReference type="ChEBI" id="CHEBI:17579"/>
        <dbReference type="ChEBI" id="CHEBI:17898"/>
        <dbReference type="EC" id="1.13.11.63"/>
    </reaction>
</comment>
<keyword evidence="1" id="KW-1133">Transmembrane helix</keyword>
<evidence type="ECO:0000256" key="1">
    <source>
        <dbReference type="HAMAP-Rule" id="MF_02093"/>
    </source>
</evidence>
<organism evidence="2 3">
    <name type="scientific">Vreelandella gomseomensis</name>
    <dbReference type="NCBI Taxonomy" id="370766"/>
    <lineage>
        <taxon>Bacteria</taxon>
        <taxon>Pseudomonadati</taxon>
        <taxon>Pseudomonadota</taxon>
        <taxon>Gammaproteobacteria</taxon>
        <taxon>Oceanospirillales</taxon>
        <taxon>Halomonadaceae</taxon>
        <taxon>Vreelandella</taxon>
    </lineage>
</organism>
<feature type="transmembrane region" description="Helical" evidence="1">
    <location>
        <begin position="124"/>
        <end position="141"/>
    </location>
</feature>